<dbReference type="EMBL" id="JANPWZ010000406">
    <property type="protein sequence ID" value="KAJ3577238.1"/>
    <property type="molecule type" value="Genomic_DNA"/>
</dbReference>
<keyword evidence="4" id="KW-1185">Reference proteome</keyword>
<evidence type="ECO:0000313" key="3">
    <source>
        <dbReference type="EMBL" id="KAJ3577238.1"/>
    </source>
</evidence>
<evidence type="ECO:0000256" key="1">
    <source>
        <dbReference type="ARBA" id="ARBA00004685"/>
    </source>
</evidence>
<dbReference type="GO" id="GO:0043386">
    <property type="term" value="P:mycotoxin biosynthetic process"/>
    <property type="evidence" value="ECO:0007669"/>
    <property type="project" value="InterPro"/>
</dbReference>
<dbReference type="Pfam" id="PF11807">
    <property type="entry name" value="UstYa"/>
    <property type="match status" value="1"/>
</dbReference>
<gene>
    <name evidence="3" type="ORF">NPX13_g3325</name>
</gene>
<reference evidence="3" key="1">
    <citation type="submission" date="2022-07" db="EMBL/GenBank/DDBJ databases">
        <title>Genome Sequence of Xylaria arbuscula.</title>
        <authorList>
            <person name="Buettner E."/>
        </authorList>
    </citation>
    <scope>NUCLEOTIDE SEQUENCE</scope>
    <source>
        <strain evidence="3">VT107</strain>
    </source>
</reference>
<proteinExistence type="inferred from homology"/>
<dbReference type="AlphaFoldDB" id="A0A9W8TNC0"/>
<dbReference type="PANTHER" id="PTHR33365">
    <property type="entry name" value="YALI0B05434P"/>
    <property type="match status" value="1"/>
</dbReference>
<accession>A0A9W8TNC0</accession>
<evidence type="ECO:0000256" key="2">
    <source>
        <dbReference type="ARBA" id="ARBA00035112"/>
    </source>
</evidence>
<sequence length="223" mass="26049">MLWEMQAVFRPLIEGLELQFHLLFDSSLDVVSLAPVLESSAIRYHDTTFHNAFGMETEYQGPPTPELELRWGSLWMRGMIEVSQNVVEKLNKSTENLKPVVSDASNRGYAAVLEVFHHLHCLNQIRQFTWKDYYAIHMSEWVQEHPLIIDLNVTNPQNDMDRKHVDHCIEALRLQLMCAADVTPVLLQPDPDLGVKADFDVYHRCRDWDMITNWQYNNKVELK</sequence>
<name>A0A9W8TNC0_9PEZI</name>
<organism evidence="3 4">
    <name type="scientific">Xylaria arbuscula</name>
    <dbReference type="NCBI Taxonomy" id="114810"/>
    <lineage>
        <taxon>Eukaryota</taxon>
        <taxon>Fungi</taxon>
        <taxon>Dikarya</taxon>
        <taxon>Ascomycota</taxon>
        <taxon>Pezizomycotina</taxon>
        <taxon>Sordariomycetes</taxon>
        <taxon>Xylariomycetidae</taxon>
        <taxon>Xylariales</taxon>
        <taxon>Xylariaceae</taxon>
        <taxon>Xylaria</taxon>
    </lineage>
</organism>
<comment type="pathway">
    <text evidence="1">Mycotoxin biosynthesis.</text>
</comment>
<comment type="caution">
    <text evidence="3">The sequence shown here is derived from an EMBL/GenBank/DDBJ whole genome shotgun (WGS) entry which is preliminary data.</text>
</comment>
<dbReference type="PANTHER" id="PTHR33365:SF4">
    <property type="entry name" value="CYCLOCHLOROTINE BIOSYNTHESIS PROTEIN O"/>
    <property type="match status" value="1"/>
</dbReference>
<dbReference type="VEuPathDB" id="FungiDB:F4678DRAFT_414002"/>
<comment type="similarity">
    <text evidence="2">Belongs to the ustYa family.</text>
</comment>
<protein>
    <submittedName>
        <fullName evidence="3">Uncharacterized protein</fullName>
    </submittedName>
</protein>
<dbReference type="Proteomes" id="UP001148614">
    <property type="component" value="Unassembled WGS sequence"/>
</dbReference>
<dbReference type="InterPro" id="IPR021765">
    <property type="entry name" value="UstYa-like"/>
</dbReference>
<evidence type="ECO:0000313" key="4">
    <source>
        <dbReference type="Proteomes" id="UP001148614"/>
    </source>
</evidence>